<dbReference type="OrthoDB" id="9796962at2"/>
<accession>A0A2G1QU80</accession>
<keyword evidence="2" id="KW-0732">Signal</keyword>
<dbReference type="InterPro" id="IPR036182">
    <property type="entry name" value="PCuAC_sf"/>
</dbReference>
<dbReference type="Proteomes" id="UP000221168">
    <property type="component" value="Unassembled WGS sequence"/>
</dbReference>
<feature type="compositionally biased region" description="Gly residues" evidence="1">
    <location>
        <begin position="181"/>
        <end position="191"/>
    </location>
</feature>
<proteinExistence type="predicted"/>
<keyword evidence="4" id="KW-1185">Reference proteome</keyword>
<evidence type="ECO:0000313" key="4">
    <source>
        <dbReference type="Proteomes" id="UP000221168"/>
    </source>
</evidence>
<evidence type="ECO:0000256" key="1">
    <source>
        <dbReference type="SAM" id="MobiDB-lite"/>
    </source>
</evidence>
<dbReference type="InterPro" id="IPR058248">
    <property type="entry name" value="Lxx211020-like"/>
</dbReference>
<comment type="caution">
    <text evidence="3">The sequence shown here is derived from an EMBL/GenBank/DDBJ whole genome shotgun (WGS) entry which is preliminary data.</text>
</comment>
<feature type="chain" id="PRO_5013733443" description="Copper chaperone PCu(A)C" evidence="2">
    <location>
        <begin position="28"/>
        <end position="191"/>
    </location>
</feature>
<evidence type="ECO:0000256" key="2">
    <source>
        <dbReference type="SAM" id="SignalP"/>
    </source>
</evidence>
<dbReference type="AlphaFoldDB" id="A0A2G1QU80"/>
<gene>
    <name evidence="3" type="ORF">CSC94_03865</name>
</gene>
<dbReference type="Pfam" id="PF04314">
    <property type="entry name" value="PCuAC"/>
    <property type="match status" value="1"/>
</dbReference>
<dbReference type="EMBL" id="PDVP01000001">
    <property type="protein sequence ID" value="PHP69116.1"/>
    <property type="molecule type" value="Genomic_DNA"/>
</dbReference>
<name>A0A2G1QU80_9HYPH</name>
<dbReference type="RefSeq" id="WP_099303867.1">
    <property type="nucleotide sequence ID" value="NZ_PDVP01000001.1"/>
</dbReference>
<feature type="region of interest" description="Disordered" evidence="1">
    <location>
        <begin position="170"/>
        <end position="191"/>
    </location>
</feature>
<dbReference type="InterPro" id="IPR007410">
    <property type="entry name" value="LpqE-like"/>
</dbReference>
<sequence>MNRTVKMIALATTLVLPALVPVTSAMAGDKAAMVMDQAPVKVGDLELTGMWARAMLPNQPAGGGFVTIRNTGSEDDRLLKMETPDARGEVHEMAVENGVMRMRELADGLPIPAGGTVELKPGGFHLMFLEVKAPFKEGTAVPVTLTFQKAGKVDLDLKVMPFDYGRMKMNQGDGKGEMKNGGHGGMMKQGG</sequence>
<feature type="signal peptide" evidence="2">
    <location>
        <begin position="1"/>
        <end position="27"/>
    </location>
</feature>
<evidence type="ECO:0000313" key="3">
    <source>
        <dbReference type="EMBL" id="PHP69116.1"/>
    </source>
</evidence>
<organism evidence="3 4">
    <name type="scientific">Zhengella mangrovi</name>
    <dbReference type="NCBI Taxonomy" id="1982044"/>
    <lineage>
        <taxon>Bacteria</taxon>
        <taxon>Pseudomonadati</taxon>
        <taxon>Pseudomonadota</taxon>
        <taxon>Alphaproteobacteria</taxon>
        <taxon>Hyphomicrobiales</taxon>
        <taxon>Notoacmeibacteraceae</taxon>
        <taxon>Zhengella</taxon>
    </lineage>
</organism>
<dbReference type="PANTHER" id="PTHR36302">
    <property type="entry name" value="BLR7088 PROTEIN"/>
    <property type="match status" value="1"/>
</dbReference>
<dbReference type="PANTHER" id="PTHR36302:SF1">
    <property type="entry name" value="COPPER CHAPERONE PCU(A)C"/>
    <property type="match status" value="1"/>
</dbReference>
<protein>
    <recommendedName>
        <fullName evidence="5">Copper chaperone PCu(A)C</fullName>
    </recommendedName>
</protein>
<reference evidence="3 4" key="1">
    <citation type="submission" date="2017-10" db="EMBL/GenBank/DDBJ databases">
        <title>Sedimentibacterium mangrovi gen. nov., sp. nov., a novel member of family Phyllobacteriacea isolated from mangrove sediment.</title>
        <authorList>
            <person name="Liao H."/>
            <person name="Tian Y."/>
        </authorList>
    </citation>
    <scope>NUCLEOTIDE SEQUENCE [LARGE SCALE GENOMIC DNA]</scope>
    <source>
        <strain evidence="3 4">X9-2-2</strain>
    </source>
</reference>
<dbReference type="Gene3D" id="2.60.40.1890">
    <property type="entry name" value="PCu(A)C copper chaperone"/>
    <property type="match status" value="1"/>
</dbReference>
<evidence type="ECO:0008006" key="5">
    <source>
        <dbReference type="Google" id="ProtNLM"/>
    </source>
</evidence>
<dbReference type="SUPFAM" id="SSF110087">
    <property type="entry name" value="DR1885-like metal-binding protein"/>
    <property type="match status" value="1"/>
</dbReference>